<evidence type="ECO:0000256" key="3">
    <source>
        <dbReference type="ARBA" id="ARBA00022989"/>
    </source>
</evidence>
<comment type="caution">
    <text evidence="7">The sequence shown here is derived from an EMBL/GenBank/DDBJ whole genome shotgun (WGS) entry which is preliminary data.</text>
</comment>
<organism evidence="7 8">
    <name type="scientific">Planobispora longispora</name>
    <dbReference type="NCBI Taxonomy" id="28887"/>
    <lineage>
        <taxon>Bacteria</taxon>
        <taxon>Bacillati</taxon>
        <taxon>Actinomycetota</taxon>
        <taxon>Actinomycetes</taxon>
        <taxon>Streptosporangiales</taxon>
        <taxon>Streptosporangiaceae</taxon>
        <taxon>Planobispora</taxon>
    </lineage>
</organism>
<evidence type="ECO:0000313" key="8">
    <source>
        <dbReference type="Proteomes" id="UP000616724"/>
    </source>
</evidence>
<evidence type="ECO:0000256" key="2">
    <source>
        <dbReference type="ARBA" id="ARBA00022692"/>
    </source>
</evidence>
<dbReference type="GO" id="GO:0030416">
    <property type="term" value="P:methylamine metabolic process"/>
    <property type="evidence" value="ECO:0007669"/>
    <property type="project" value="InterPro"/>
</dbReference>
<dbReference type="Pfam" id="PF07291">
    <property type="entry name" value="MauE"/>
    <property type="match status" value="1"/>
</dbReference>
<evidence type="ECO:0000256" key="1">
    <source>
        <dbReference type="ARBA" id="ARBA00004141"/>
    </source>
</evidence>
<accession>A0A8J3RN68</accession>
<evidence type="ECO:0000259" key="6">
    <source>
        <dbReference type="Pfam" id="PF07291"/>
    </source>
</evidence>
<evidence type="ECO:0000313" key="7">
    <source>
        <dbReference type="EMBL" id="GIH78029.1"/>
    </source>
</evidence>
<dbReference type="Proteomes" id="UP000616724">
    <property type="component" value="Unassembled WGS sequence"/>
</dbReference>
<reference evidence="7 8" key="1">
    <citation type="submission" date="2021-01" db="EMBL/GenBank/DDBJ databases">
        <title>Whole genome shotgun sequence of Planobispora longispora NBRC 13918.</title>
        <authorList>
            <person name="Komaki H."/>
            <person name="Tamura T."/>
        </authorList>
    </citation>
    <scope>NUCLEOTIDE SEQUENCE [LARGE SCALE GENOMIC DNA]</scope>
    <source>
        <strain evidence="7 8">NBRC 13918</strain>
    </source>
</reference>
<keyword evidence="4 5" id="KW-0472">Membrane</keyword>
<feature type="transmembrane region" description="Helical" evidence="5">
    <location>
        <begin position="72"/>
        <end position="99"/>
    </location>
</feature>
<protein>
    <submittedName>
        <fullName evidence="7">Methylamine utilization protein MauE</fullName>
    </submittedName>
</protein>
<proteinExistence type="predicted"/>
<feature type="domain" description="Methylamine utilisation protein MauE" evidence="6">
    <location>
        <begin position="2"/>
        <end position="138"/>
    </location>
</feature>
<evidence type="ECO:0000256" key="5">
    <source>
        <dbReference type="SAM" id="Phobius"/>
    </source>
</evidence>
<dbReference type="InterPro" id="IPR009908">
    <property type="entry name" value="Methylamine_util_MauE"/>
</dbReference>
<sequence>MYVSLGCAMALSVVFGASLASKAGREEFRAFAVSAGPLSLFPARLRGPLAATVVTAEAVVAAGLVTGLLRPWWPALGAVALCAFMGAAGVLGAFTIAVVASLRRRDRTPCRCFGTSPMPLGPRHVVRNVLLLGVAVAGSVVEVLEPVSGNLAGVSVAAASGMIVGLLAVRFDDLAALLAGSPDPAT</sequence>
<dbReference type="EMBL" id="BOOH01000037">
    <property type="protein sequence ID" value="GIH78029.1"/>
    <property type="molecule type" value="Genomic_DNA"/>
</dbReference>
<keyword evidence="2 5" id="KW-0812">Transmembrane</keyword>
<dbReference type="GO" id="GO:0016020">
    <property type="term" value="C:membrane"/>
    <property type="evidence" value="ECO:0007669"/>
    <property type="project" value="UniProtKB-SubCell"/>
</dbReference>
<evidence type="ECO:0000256" key="4">
    <source>
        <dbReference type="ARBA" id="ARBA00023136"/>
    </source>
</evidence>
<dbReference type="RefSeq" id="WP_203892577.1">
    <property type="nucleotide sequence ID" value="NZ_BOOH01000037.1"/>
</dbReference>
<comment type="subcellular location">
    <subcellularLocation>
        <location evidence="1">Membrane</location>
        <topology evidence="1">Multi-pass membrane protein</topology>
    </subcellularLocation>
</comment>
<keyword evidence="3 5" id="KW-1133">Transmembrane helix</keyword>
<keyword evidence="8" id="KW-1185">Reference proteome</keyword>
<dbReference type="AlphaFoldDB" id="A0A8J3RN68"/>
<gene>
    <name evidence="7" type="ORF">Plo01_44580</name>
</gene>
<name>A0A8J3RN68_9ACTN</name>